<dbReference type="SUPFAM" id="SSF53448">
    <property type="entry name" value="Nucleotide-diphospho-sugar transferases"/>
    <property type="match status" value="1"/>
</dbReference>
<keyword evidence="1" id="KW-0472">Membrane</keyword>
<dbReference type="EMBL" id="CP060731">
    <property type="protein sequence ID" value="QNN79784.1"/>
    <property type="molecule type" value="Genomic_DNA"/>
</dbReference>
<sequence>MTGRAPVASGAITPEPARIAVVIPSYRVREHIMGVLASLPSEVARVYVVDDACPEGTGEQVQAHCRDPRVTVIRNSTNLGVGGAVMAGYRQAIADGADILVKMDGDGQMDAGALPKLVAPILRGEADYTKGNRFYDLDQISRMPRARIVGNAVLSFMTKISSGYWDIFDPTNGYTALHARVAEKLPLAKISRRYFFETDMLFRLNIARAVVVDVPMDARYGAETSNLRISKVVFDFSFKHLRNTFKRVFYNYFLRDLSLASVELLVGMGLMLAGTLLGALFWGRSHYTGVPTTAGGVMLVALQIIVGMQMMLGFLAYDIAAVPRRPLHRLLVALKPGGDTTP</sequence>
<evidence type="ECO:0000259" key="2">
    <source>
        <dbReference type="Pfam" id="PF00535"/>
    </source>
</evidence>
<dbReference type="PANTHER" id="PTHR48090">
    <property type="entry name" value="UNDECAPRENYL-PHOSPHATE 4-DEOXY-4-FORMAMIDO-L-ARABINOSE TRANSFERASE-RELATED"/>
    <property type="match status" value="1"/>
</dbReference>
<protein>
    <submittedName>
        <fullName evidence="3">Glycosyltransferase family 2 protein</fullName>
    </submittedName>
</protein>
<accession>A0A7G9TI59</accession>
<keyword evidence="1" id="KW-0812">Transmembrane</keyword>
<evidence type="ECO:0000313" key="4">
    <source>
        <dbReference type="Proteomes" id="UP000515838"/>
    </source>
</evidence>
<dbReference type="PANTHER" id="PTHR48090:SF7">
    <property type="entry name" value="RFBJ PROTEIN"/>
    <property type="match status" value="1"/>
</dbReference>
<dbReference type="Pfam" id="PF00535">
    <property type="entry name" value="Glycos_transf_2"/>
    <property type="match status" value="1"/>
</dbReference>
<dbReference type="Gene3D" id="3.90.550.10">
    <property type="entry name" value="Spore Coat Polysaccharide Biosynthesis Protein SpsA, Chain A"/>
    <property type="match status" value="1"/>
</dbReference>
<proteinExistence type="predicted"/>
<dbReference type="CDD" id="cd04179">
    <property type="entry name" value="DPM_DPG-synthase_like"/>
    <property type="match status" value="1"/>
</dbReference>
<dbReference type="InterPro" id="IPR050256">
    <property type="entry name" value="Glycosyltransferase_2"/>
</dbReference>
<reference evidence="3 4" key="1">
    <citation type="submission" date="2020-08" db="EMBL/GenBank/DDBJ databases">
        <title>Streptomycin Non-resistant strain, P. mexicana.</title>
        <authorList>
            <person name="Ganesh-Kumar S."/>
            <person name="Zhe T."/>
            <person name="Yu Z."/>
            <person name="Min Y."/>
        </authorList>
    </citation>
    <scope>NUCLEOTIDE SEQUENCE [LARGE SCALE GENOMIC DNA]</scope>
    <source>
        <strain evidence="3 4">GTZY2</strain>
    </source>
</reference>
<dbReference type="AlphaFoldDB" id="A0A7G9TI59"/>
<feature type="transmembrane region" description="Helical" evidence="1">
    <location>
        <begin position="257"/>
        <end position="282"/>
    </location>
</feature>
<feature type="transmembrane region" description="Helical" evidence="1">
    <location>
        <begin position="294"/>
        <end position="317"/>
    </location>
</feature>
<evidence type="ECO:0000313" key="3">
    <source>
        <dbReference type="EMBL" id="QNN79784.1"/>
    </source>
</evidence>
<dbReference type="InterPro" id="IPR029044">
    <property type="entry name" value="Nucleotide-diphossugar_trans"/>
</dbReference>
<feature type="domain" description="Glycosyltransferase 2-like" evidence="2">
    <location>
        <begin position="21"/>
        <end position="184"/>
    </location>
</feature>
<dbReference type="Proteomes" id="UP000515838">
    <property type="component" value="Chromosome"/>
</dbReference>
<organism evidence="3 4">
    <name type="scientific">Pseudoxanthomonas mexicana</name>
    <dbReference type="NCBI Taxonomy" id="128785"/>
    <lineage>
        <taxon>Bacteria</taxon>
        <taxon>Pseudomonadati</taxon>
        <taxon>Pseudomonadota</taxon>
        <taxon>Gammaproteobacteria</taxon>
        <taxon>Lysobacterales</taxon>
        <taxon>Lysobacteraceae</taxon>
        <taxon>Pseudoxanthomonas</taxon>
    </lineage>
</organism>
<dbReference type="GO" id="GO:0016740">
    <property type="term" value="F:transferase activity"/>
    <property type="evidence" value="ECO:0007669"/>
    <property type="project" value="UniProtKB-KW"/>
</dbReference>
<dbReference type="InterPro" id="IPR001173">
    <property type="entry name" value="Glyco_trans_2-like"/>
</dbReference>
<keyword evidence="1" id="KW-1133">Transmembrane helix</keyword>
<evidence type="ECO:0000256" key="1">
    <source>
        <dbReference type="SAM" id="Phobius"/>
    </source>
</evidence>
<name>A0A7G9TI59_PSEMX</name>
<keyword evidence="3" id="KW-0808">Transferase</keyword>
<gene>
    <name evidence="3" type="ORF">IAE60_18340</name>
</gene>